<dbReference type="RefSeq" id="WP_215630108.1">
    <property type="nucleotide sequence ID" value="NZ_JAQDJP010000002.1"/>
</dbReference>
<evidence type="ECO:0000313" key="2">
    <source>
        <dbReference type="Proteomes" id="UP000708338"/>
    </source>
</evidence>
<dbReference type="AlphaFoldDB" id="A0AA41FF62"/>
<evidence type="ECO:0000313" key="1">
    <source>
        <dbReference type="EMBL" id="MBT9810617.1"/>
    </source>
</evidence>
<protein>
    <submittedName>
        <fullName evidence="1">Uncharacterized protein</fullName>
    </submittedName>
</protein>
<comment type="caution">
    <text evidence="1">The sequence shown here is derived from an EMBL/GenBank/DDBJ whole genome shotgun (WGS) entry which is preliminary data.</text>
</comment>
<proteinExistence type="predicted"/>
<dbReference type="EMBL" id="WQPS01000014">
    <property type="protein sequence ID" value="MBT9810617.1"/>
    <property type="molecule type" value="Genomic_DNA"/>
</dbReference>
<accession>A0AA41FF62</accession>
<gene>
    <name evidence="1" type="ORF">GPL26_13315</name>
</gene>
<dbReference type="Proteomes" id="UP000708338">
    <property type="component" value="Unassembled WGS sequence"/>
</dbReference>
<name>A0AA41FF62_9FIRM</name>
<organism evidence="1 2">
    <name type="scientific">Enterocloster citroniae</name>
    <dbReference type="NCBI Taxonomy" id="358743"/>
    <lineage>
        <taxon>Bacteria</taxon>
        <taxon>Bacillati</taxon>
        <taxon>Bacillota</taxon>
        <taxon>Clostridia</taxon>
        <taxon>Lachnospirales</taxon>
        <taxon>Lachnospiraceae</taxon>
        <taxon>Enterocloster</taxon>
    </lineage>
</organism>
<reference evidence="1" key="1">
    <citation type="journal article" date="2021" name="Gut Microbes">
        <title>A synthetic consortium of 100 gut commensals modulates the composition and function in a colon model of the microbiome of elderly subjects.</title>
        <authorList>
            <person name="Perez M."/>
            <person name="Ntemiri A."/>
            <person name="Tan H."/>
            <person name="Harris H.M.B."/>
            <person name="Roager H.M."/>
            <person name="Ribiere C."/>
            <person name="O'Toole P.W."/>
        </authorList>
    </citation>
    <scope>NUCLEOTIDE SEQUENCE</scope>
    <source>
        <strain evidence="1">MCC335</strain>
    </source>
</reference>
<sequence>MENIDLKHFSTEELINTYSSIIKELKSRQVIRTNNVIGELGEYLAIKYYNDTPNLPNLSPAPVGTENIDAISRRGDRYSIKATSKNVTGVFYGLEPKGSDIKDIQKFEYVIICKFDEDYQLEIILEMNWDTFLANKRWHSRMNAWNLAITKKVEAQCTRIYCIPEK</sequence>